<reference evidence="3" key="1">
    <citation type="journal article" date="2014" name="Int. J. Syst. Evol. Microbiol.">
        <title>Complete genome sequence of Corynebacterium casei LMG S-19264T (=DSM 44701T), isolated from a smear-ripened cheese.</title>
        <authorList>
            <consortium name="US DOE Joint Genome Institute (JGI-PGF)"/>
            <person name="Walter F."/>
            <person name="Albersmeier A."/>
            <person name="Kalinowski J."/>
            <person name="Ruckert C."/>
        </authorList>
    </citation>
    <scope>NUCLEOTIDE SEQUENCE</scope>
    <source>
        <strain evidence="3">VKM B-2789</strain>
    </source>
</reference>
<dbReference type="PROSITE" id="PS51737">
    <property type="entry name" value="RECOMBINASE_DNA_BIND"/>
    <property type="match status" value="1"/>
</dbReference>
<dbReference type="InterPro" id="IPR038109">
    <property type="entry name" value="DNA_bind_recomb_sf"/>
</dbReference>
<dbReference type="InterPro" id="IPR006119">
    <property type="entry name" value="Resolv_N"/>
</dbReference>
<dbReference type="Proteomes" id="UP001143330">
    <property type="component" value="Unassembled WGS sequence"/>
</dbReference>
<dbReference type="RefSeq" id="WP_213363909.1">
    <property type="nucleotide sequence ID" value="NZ_BSFM01000021.1"/>
</dbReference>
<dbReference type="PANTHER" id="PTHR30461">
    <property type="entry name" value="DNA-INVERTASE FROM LAMBDOID PROPHAGE"/>
    <property type="match status" value="1"/>
</dbReference>
<dbReference type="GO" id="GO:0003677">
    <property type="term" value="F:DNA binding"/>
    <property type="evidence" value="ECO:0007669"/>
    <property type="project" value="InterPro"/>
</dbReference>
<evidence type="ECO:0000259" key="1">
    <source>
        <dbReference type="PROSITE" id="PS51736"/>
    </source>
</evidence>
<dbReference type="SUPFAM" id="SSF53041">
    <property type="entry name" value="Resolvase-like"/>
    <property type="match status" value="1"/>
</dbReference>
<feature type="domain" description="Resolvase/invertase-type recombinase catalytic" evidence="1">
    <location>
        <begin position="2"/>
        <end position="155"/>
    </location>
</feature>
<sequence>MISAIYARFSSDLQSDRSITDQIELCKQFAARNGHTIGPIYSDHAKSGASIIGRDGLLKMLEDAKASRFGALIVEALDRVSRDQEDLAAIYKRLTFAGIKIIAVHEGVADQVQVGIRGLISSIYLTDLAHKVRRGMAGVVRDGRHAGGRAYGYRPIPGRPGELEIVEGEAEIVRRIFREYAGGAAPREIAFRLNAEGIAPPRGAYWAANTINGNHKRLCGMVQNELYAGRLVWNRVAMVKDPDTGKRISRPRPEAEWQRADAPHLRIVDDLMFQRAQARKQELRHAPHAIKRPAKRLLSGLLKCGVCGAGMSIKDRDHGRIRIVCTSMKEGGNCWNRTNYYLDRIESAVLAEFRSRLGDSTVMQSFFDDFNDAQAREYRSRSGNRLALEAKAAKAEADLERTIGLAARGILSEMEAVKLLPELREALRLALDELNSTAAPPVTIQCHPAAARAFRHALTSLSASCLQEASSGLNEAMHLVRGMVDSVVVSKIEGRDAYALDLNGALTALTGSKAISSGGSVVAEEGLEPPTPGL</sequence>
<name>A0A9W6JZ81_9HYPH</name>
<proteinExistence type="predicted"/>
<feature type="domain" description="Recombinase" evidence="2">
    <location>
        <begin position="150"/>
        <end position="286"/>
    </location>
</feature>
<dbReference type="PROSITE" id="PS51736">
    <property type="entry name" value="RECOMBINASES_3"/>
    <property type="match status" value="1"/>
</dbReference>
<dbReference type="Gene3D" id="3.90.1750.20">
    <property type="entry name" value="Putative Large Serine Recombinase, Chain B, Domain 2"/>
    <property type="match status" value="1"/>
</dbReference>
<protein>
    <submittedName>
        <fullName evidence="3">Recombinase family protein</fullName>
    </submittedName>
</protein>
<evidence type="ECO:0000313" key="4">
    <source>
        <dbReference type="Proteomes" id="UP001143330"/>
    </source>
</evidence>
<dbReference type="InterPro" id="IPR011109">
    <property type="entry name" value="DNA_bind_recombinase_dom"/>
</dbReference>
<dbReference type="Pfam" id="PF00239">
    <property type="entry name" value="Resolvase"/>
    <property type="match status" value="1"/>
</dbReference>
<comment type="caution">
    <text evidence="3">The sequence shown here is derived from an EMBL/GenBank/DDBJ whole genome shotgun (WGS) entry which is preliminary data.</text>
</comment>
<dbReference type="PANTHER" id="PTHR30461:SF23">
    <property type="entry name" value="DNA RECOMBINASE-RELATED"/>
    <property type="match status" value="1"/>
</dbReference>
<dbReference type="EMBL" id="BSFM01000021">
    <property type="protein sequence ID" value="GLK86626.1"/>
    <property type="molecule type" value="Genomic_DNA"/>
</dbReference>
<keyword evidence="4" id="KW-1185">Reference proteome</keyword>
<evidence type="ECO:0000313" key="3">
    <source>
        <dbReference type="EMBL" id="GLK86626.1"/>
    </source>
</evidence>
<gene>
    <name evidence="3" type="ORF">GCM10017653_46960</name>
</gene>
<dbReference type="Pfam" id="PF07508">
    <property type="entry name" value="Recombinase"/>
    <property type="match status" value="1"/>
</dbReference>
<dbReference type="InterPro" id="IPR050639">
    <property type="entry name" value="SSR_resolvase"/>
</dbReference>
<organism evidence="3 4">
    <name type="scientific">Ancylobacter defluvii</name>
    <dbReference type="NCBI Taxonomy" id="1282440"/>
    <lineage>
        <taxon>Bacteria</taxon>
        <taxon>Pseudomonadati</taxon>
        <taxon>Pseudomonadota</taxon>
        <taxon>Alphaproteobacteria</taxon>
        <taxon>Hyphomicrobiales</taxon>
        <taxon>Xanthobacteraceae</taxon>
        <taxon>Ancylobacter</taxon>
    </lineage>
</organism>
<reference evidence="3" key="2">
    <citation type="submission" date="2023-01" db="EMBL/GenBank/DDBJ databases">
        <authorList>
            <person name="Sun Q."/>
            <person name="Evtushenko L."/>
        </authorList>
    </citation>
    <scope>NUCLEOTIDE SEQUENCE</scope>
    <source>
        <strain evidence="3">VKM B-2789</strain>
    </source>
</reference>
<dbReference type="InterPro" id="IPR025827">
    <property type="entry name" value="Zn_ribbon_recom_dom"/>
</dbReference>
<dbReference type="CDD" id="cd00338">
    <property type="entry name" value="Ser_Recombinase"/>
    <property type="match status" value="1"/>
</dbReference>
<dbReference type="Gene3D" id="3.40.50.1390">
    <property type="entry name" value="Resolvase, N-terminal catalytic domain"/>
    <property type="match status" value="1"/>
</dbReference>
<dbReference type="Pfam" id="PF13408">
    <property type="entry name" value="Zn_ribbon_recom"/>
    <property type="match status" value="1"/>
</dbReference>
<dbReference type="AlphaFoldDB" id="A0A9W6JZ81"/>
<dbReference type="SMART" id="SM00857">
    <property type="entry name" value="Resolvase"/>
    <property type="match status" value="1"/>
</dbReference>
<accession>A0A9W6JZ81</accession>
<dbReference type="InterPro" id="IPR036162">
    <property type="entry name" value="Resolvase-like_N_sf"/>
</dbReference>
<dbReference type="GO" id="GO:0000150">
    <property type="term" value="F:DNA strand exchange activity"/>
    <property type="evidence" value="ECO:0007669"/>
    <property type="project" value="InterPro"/>
</dbReference>
<evidence type="ECO:0000259" key="2">
    <source>
        <dbReference type="PROSITE" id="PS51737"/>
    </source>
</evidence>